<feature type="transmembrane region" description="Helical" evidence="1">
    <location>
        <begin position="88"/>
        <end position="114"/>
    </location>
</feature>
<name>A0ABQ7CN14_BRACR</name>
<feature type="transmembrane region" description="Helical" evidence="1">
    <location>
        <begin position="159"/>
        <end position="176"/>
    </location>
</feature>
<proteinExistence type="predicted"/>
<reference evidence="2 3" key="1">
    <citation type="journal article" date="2020" name="BMC Genomics">
        <title>Intraspecific diversification of the crop wild relative Brassica cretica Lam. using demographic model selection.</title>
        <authorList>
            <person name="Kioukis A."/>
            <person name="Michalopoulou V.A."/>
            <person name="Briers L."/>
            <person name="Pirintsos S."/>
            <person name="Studholme D.J."/>
            <person name="Pavlidis P."/>
            <person name="Sarris P.F."/>
        </authorList>
    </citation>
    <scope>NUCLEOTIDE SEQUENCE [LARGE SCALE GENOMIC DNA]</scope>
    <source>
        <strain evidence="3">cv. PFS-1207/04</strain>
    </source>
</reference>
<feature type="transmembrane region" description="Helical" evidence="1">
    <location>
        <begin position="20"/>
        <end position="42"/>
    </location>
</feature>
<keyword evidence="3" id="KW-1185">Reference proteome</keyword>
<evidence type="ECO:0000313" key="2">
    <source>
        <dbReference type="EMBL" id="KAF3561416.1"/>
    </source>
</evidence>
<keyword evidence="1" id="KW-1133">Transmembrane helix</keyword>
<feature type="transmembrane region" description="Helical" evidence="1">
    <location>
        <begin position="135"/>
        <end position="153"/>
    </location>
</feature>
<comment type="caution">
    <text evidence="2">The sequence shown here is derived from an EMBL/GenBank/DDBJ whole genome shotgun (WGS) entry which is preliminary data.</text>
</comment>
<protein>
    <submittedName>
        <fullName evidence="2">Uncharacterized protein</fullName>
    </submittedName>
</protein>
<feature type="transmembrane region" description="Helical" evidence="1">
    <location>
        <begin position="63"/>
        <end position="82"/>
    </location>
</feature>
<evidence type="ECO:0000256" key="1">
    <source>
        <dbReference type="SAM" id="Phobius"/>
    </source>
</evidence>
<dbReference type="Proteomes" id="UP000266723">
    <property type="component" value="Unassembled WGS sequence"/>
</dbReference>
<keyword evidence="1" id="KW-0812">Transmembrane</keyword>
<keyword evidence="1" id="KW-0472">Membrane</keyword>
<sequence>MGELDGVVGPTRPFGSELVIFDVVFLVVGLQLIGPALVFRWLAFILPPSGCFFSSNALQSYSLGALIPSIQSFVACVFMLQGDFSLPVILLLLTRFLGSVCWCLITLFCVRGIALSQILSFYSFMTPDSPGQDTLWLFLVSSLALVFCGWLPFSFPQVISILLLLPLFGSASYLLAGGRVSGALGMCLPASW</sequence>
<dbReference type="EMBL" id="QGKV02000759">
    <property type="protein sequence ID" value="KAF3561416.1"/>
    <property type="molecule type" value="Genomic_DNA"/>
</dbReference>
<accession>A0ABQ7CN14</accession>
<gene>
    <name evidence="2" type="ORF">DY000_02013581</name>
</gene>
<organism evidence="2 3">
    <name type="scientific">Brassica cretica</name>
    <name type="common">Mustard</name>
    <dbReference type="NCBI Taxonomy" id="69181"/>
    <lineage>
        <taxon>Eukaryota</taxon>
        <taxon>Viridiplantae</taxon>
        <taxon>Streptophyta</taxon>
        <taxon>Embryophyta</taxon>
        <taxon>Tracheophyta</taxon>
        <taxon>Spermatophyta</taxon>
        <taxon>Magnoliopsida</taxon>
        <taxon>eudicotyledons</taxon>
        <taxon>Gunneridae</taxon>
        <taxon>Pentapetalae</taxon>
        <taxon>rosids</taxon>
        <taxon>malvids</taxon>
        <taxon>Brassicales</taxon>
        <taxon>Brassicaceae</taxon>
        <taxon>Brassiceae</taxon>
        <taxon>Brassica</taxon>
    </lineage>
</organism>
<evidence type="ECO:0000313" key="3">
    <source>
        <dbReference type="Proteomes" id="UP000266723"/>
    </source>
</evidence>